<feature type="region of interest" description="Disordered" evidence="1">
    <location>
        <begin position="38"/>
        <end position="82"/>
    </location>
</feature>
<proteinExistence type="predicted"/>
<gene>
    <name evidence="2" type="ORF">DPMN_069970</name>
</gene>
<accession>A0A9D3Z492</accession>
<keyword evidence="3" id="KW-1185">Reference proteome</keyword>
<organism evidence="2 3">
    <name type="scientific">Dreissena polymorpha</name>
    <name type="common">Zebra mussel</name>
    <name type="synonym">Mytilus polymorpha</name>
    <dbReference type="NCBI Taxonomy" id="45954"/>
    <lineage>
        <taxon>Eukaryota</taxon>
        <taxon>Metazoa</taxon>
        <taxon>Spiralia</taxon>
        <taxon>Lophotrochozoa</taxon>
        <taxon>Mollusca</taxon>
        <taxon>Bivalvia</taxon>
        <taxon>Autobranchia</taxon>
        <taxon>Heteroconchia</taxon>
        <taxon>Euheterodonta</taxon>
        <taxon>Imparidentia</taxon>
        <taxon>Neoheterodontei</taxon>
        <taxon>Myida</taxon>
        <taxon>Dreissenoidea</taxon>
        <taxon>Dreissenidae</taxon>
        <taxon>Dreissena</taxon>
    </lineage>
</organism>
<evidence type="ECO:0000256" key="1">
    <source>
        <dbReference type="SAM" id="MobiDB-lite"/>
    </source>
</evidence>
<protein>
    <submittedName>
        <fullName evidence="2">Uncharacterized protein</fullName>
    </submittedName>
</protein>
<evidence type="ECO:0000313" key="2">
    <source>
        <dbReference type="EMBL" id="KAH3710486.1"/>
    </source>
</evidence>
<evidence type="ECO:0000313" key="3">
    <source>
        <dbReference type="Proteomes" id="UP000828390"/>
    </source>
</evidence>
<dbReference type="EMBL" id="JAIWYP010000014">
    <property type="protein sequence ID" value="KAH3710486.1"/>
    <property type="molecule type" value="Genomic_DNA"/>
</dbReference>
<dbReference type="AlphaFoldDB" id="A0A9D3Z492"/>
<name>A0A9D3Z492_DREPO</name>
<dbReference type="Proteomes" id="UP000828390">
    <property type="component" value="Unassembled WGS sequence"/>
</dbReference>
<comment type="caution">
    <text evidence="2">The sequence shown here is derived from an EMBL/GenBank/DDBJ whole genome shotgun (WGS) entry which is preliminary data.</text>
</comment>
<reference evidence="2" key="1">
    <citation type="journal article" date="2019" name="bioRxiv">
        <title>The Genome of the Zebra Mussel, Dreissena polymorpha: A Resource for Invasive Species Research.</title>
        <authorList>
            <person name="McCartney M.A."/>
            <person name="Auch B."/>
            <person name="Kono T."/>
            <person name="Mallez S."/>
            <person name="Zhang Y."/>
            <person name="Obille A."/>
            <person name="Becker A."/>
            <person name="Abrahante J.E."/>
            <person name="Garbe J."/>
            <person name="Badalamenti J.P."/>
            <person name="Herman A."/>
            <person name="Mangelson H."/>
            <person name="Liachko I."/>
            <person name="Sullivan S."/>
            <person name="Sone E.D."/>
            <person name="Koren S."/>
            <person name="Silverstein K.A.T."/>
            <person name="Beckman K.B."/>
            <person name="Gohl D.M."/>
        </authorList>
    </citation>
    <scope>NUCLEOTIDE SEQUENCE</scope>
    <source>
        <strain evidence="2">Duluth1</strain>
        <tissue evidence="2">Whole animal</tissue>
    </source>
</reference>
<reference evidence="2" key="2">
    <citation type="submission" date="2020-11" db="EMBL/GenBank/DDBJ databases">
        <authorList>
            <person name="McCartney M.A."/>
            <person name="Auch B."/>
            <person name="Kono T."/>
            <person name="Mallez S."/>
            <person name="Becker A."/>
            <person name="Gohl D.M."/>
            <person name="Silverstein K.A.T."/>
            <person name="Koren S."/>
            <person name="Bechman K.B."/>
            <person name="Herman A."/>
            <person name="Abrahante J.E."/>
            <person name="Garbe J."/>
        </authorList>
    </citation>
    <scope>NUCLEOTIDE SEQUENCE</scope>
    <source>
        <strain evidence="2">Duluth1</strain>
        <tissue evidence="2">Whole animal</tissue>
    </source>
</reference>
<sequence>MQDADRTIDFRFAQEELMMKEFSNDPISETIRAVEKQYEVDKQEKQHEIDKQENQYEVDKQENQYEIDKKDEETKQYEVDKQEKQYEVDKQEKQYEVDKQLRDKMGCRETVRQKQYEVDKQEKQYKVISKYEVDRQAKQYEIDKQAKKKQYEVDMQGEVDIKDNKGCRETMNDIRDKYKLQRNSMRLISKRSIIRVDRQEKQYETIRAMSDIRDNTGFRKKIYEVDKQEKMYEVDKQGKKYEVDKQEKQYEVDKQEKQYEVDKQKKQYEVDKQDETRRRMMRLLIRMYERQMQQLRFQLMSPGTPSLPFPPEDIRLIPSGAQSAIQRKYQQWAQDR</sequence>